<dbReference type="Pfam" id="PF00775">
    <property type="entry name" value="Dioxygenase_C"/>
    <property type="match status" value="1"/>
</dbReference>
<reference evidence="6 7" key="1">
    <citation type="submission" date="2023-04" db="EMBL/GenBank/DDBJ databases">
        <title>Marinoamorphus aggregata gen. nov., sp. Nov., isolate from tissue of brittle star Ophioplocus japonicus.</title>
        <authorList>
            <person name="Kawano K."/>
            <person name="Sawayama S."/>
            <person name="Nakagawa S."/>
        </authorList>
    </citation>
    <scope>NUCLEOTIDE SEQUENCE [LARGE SCALE GENOMIC DNA]</scope>
    <source>
        <strain evidence="6 7">NKW23</strain>
    </source>
</reference>
<keyword evidence="2" id="KW-0223">Dioxygenase</keyword>
<name>A0ABQ6LKV7_9RHOB</name>
<keyword evidence="3" id="KW-0560">Oxidoreductase</keyword>
<organism evidence="6 7">
    <name type="scientific">Paralimibaculum aggregatum</name>
    <dbReference type="NCBI Taxonomy" id="3036245"/>
    <lineage>
        <taxon>Bacteria</taxon>
        <taxon>Pseudomonadati</taxon>
        <taxon>Pseudomonadota</taxon>
        <taxon>Alphaproteobacteria</taxon>
        <taxon>Rhodobacterales</taxon>
        <taxon>Paracoccaceae</taxon>
        <taxon>Paralimibaculum</taxon>
    </lineage>
</organism>
<dbReference type="InterPro" id="IPR015889">
    <property type="entry name" value="Intradiol_dOase_core"/>
</dbReference>
<feature type="domain" description="Intradiol ring-cleavage dioxygenases" evidence="5">
    <location>
        <begin position="54"/>
        <end position="82"/>
    </location>
</feature>
<dbReference type="Proteomes" id="UP001239909">
    <property type="component" value="Unassembled WGS sequence"/>
</dbReference>
<keyword evidence="7" id="KW-1185">Reference proteome</keyword>
<dbReference type="InterPro" id="IPR000627">
    <property type="entry name" value="Intradiol_dOase_C"/>
</dbReference>
<dbReference type="Gene3D" id="2.60.130.10">
    <property type="entry name" value="Aromatic compound dioxygenase"/>
    <property type="match status" value="1"/>
</dbReference>
<proteinExistence type="inferred from homology"/>
<feature type="region of interest" description="Disordered" evidence="4">
    <location>
        <begin position="1"/>
        <end position="32"/>
    </location>
</feature>
<dbReference type="EMBL" id="BSYI01000003">
    <property type="protein sequence ID" value="GMG81428.1"/>
    <property type="molecule type" value="Genomic_DNA"/>
</dbReference>
<dbReference type="SUPFAM" id="SSF49482">
    <property type="entry name" value="Aromatic compound dioxygenase"/>
    <property type="match status" value="1"/>
</dbReference>
<comment type="similarity">
    <text evidence="1">Belongs to the intradiol ring-cleavage dioxygenase family.</text>
</comment>
<evidence type="ECO:0000256" key="2">
    <source>
        <dbReference type="ARBA" id="ARBA00022964"/>
    </source>
</evidence>
<dbReference type="PANTHER" id="PTHR33711:SF9">
    <property type="entry name" value="PROTOCATECHUATE 3,4-DIOXYGENASE ALPHA CHAIN"/>
    <property type="match status" value="1"/>
</dbReference>
<sequence>MPGWSAAARGLTPIPPQTEGPFYPQPADRPADTDRDLVKIEGAVREAGGEVLHLTGRVVGPGGKPLPGRAVEIWQCDAGGRYHHPRDGCAAERDPAFQGFGRTVTDGEGGFRFRTIRPVPYPGRTPHIHARIARPDGTWLTTQLYVAGDPGNARDWIFRRLGARGQAAASMELARNAGGDWETAIDIVL</sequence>
<comment type="caution">
    <text evidence="6">The sequence shown here is derived from an EMBL/GenBank/DDBJ whole genome shotgun (WGS) entry which is preliminary data.</text>
</comment>
<evidence type="ECO:0000256" key="3">
    <source>
        <dbReference type="ARBA" id="ARBA00023002"/>
    </source>
</evidence>
<accession>A0ABQ6LKV7</accession>
<dbReference type="PANTHER" id="PTHR33711">
    <property type="entry name" value="DIOXYGENASE, PUTATIVE (AFU_ORTHOLOGUE AFUA_2G02910)-RELATED"/>
    <property type="match status" value="1"/>
</dbReference>
<evidence type="ECO:0000313" key="7">
    <source>
        <dbReference type="Proteomes" id="UP001239909"/>
    </source>
</evidence>
<evidence type="ECO:0000256" key="1">
    <source>
        <dbReference type="ARBA" id="ARBA00007825"/>
    </source>
</evidence>
<evidence type="ECO:0000259" key="5">
    <source>
        <dbReference type="PROSITE" id="PS00083"/>
    </source>
</evidence>
<dbReference type="PROSITE" id="PS00083">
    <property type="entry name" value="INTRADIOL_DIOXYGENAS"/>
    <property type="match status" value="1"/>
</dbReference>
<evidence type="ECO:0000313" key="6">
    <source>
        <dbReference type="EMBL" id="GMG81428.1"/>
    </source>
</evidence>
<gene>
    <name evidence="6" type="ORF">LNKW23_06410</name>
</gene>
<protein>
    <recommendedName>
        <fullName evidence="5">Intradiol ring-cleavage dioxygenases domain-containing protein</fullName>
    </recommendedName>
</protein>
<evidence type="ECO:0000256" key="4">
    <source>
        <dbReference type="SAM" id="MobiDB-lite"/>
    </source>
</evidence>
<dbReference type="InterPro" id="IPR050770">
    <property type="entry name" value="Intradiol_RC_Dioxygenase"/>
</dbReference>